<protein>
    <submittedName>
        <fullName evidence="1">Uncharacterized protein</fullName>
    </submittedName>
</protein>
<keyword evidence="2" id="KW-1185">Reference proteome</keyword>
<dbReference type="EMBL" id="JBBPBN010000078">
    <property type="protein sequence ID" value="KAK8984325.1"/>
    <property type="molecule type" value="Genomic_DNA"/>
</dbReference>
<organism evidence="1 2">
    <name type="scientific">Hibiscus sabdariffa</name>
    <name type="common">roselle</name>
    <dbReference type="NCBI Taxonomy" id="183260"/>
    <lineage>
        <taxon>Eukaryota</taxon>
        <taxon>Viridiplantae</taxon>
        <taxon>Streptophyta</taxon>
        <taxon>Embryophyta</taxon>
        <taxon>Tracheophyta</taxon>
        <taxon>Spermatophyta</taxon>
        <taxon>Magnoliopsida</taxon>
        <taxon>eudicotyledons</taxon>
        <taxon>Gunneridae</taxon>
        <taxon>Pentapetalae</taxon>
        <taxon>rosids</taxon>
        <taxon>malvids</taxon>
        <taxon>Malvales</taxon>
        <taxon>Malvaceae</taxon>
        <taxon>Malvoideae</taxon>
        <taxon>Hibiscus</taxon>
    </lineage>
</organism>
<comment type="caution">
    <text evidence="1">The sequence shown here is derived from an EMBL/GenBank/DDBJ whole genome shotgun (WGS) entry which is preliminary data.</text>
</comment>
<evidence type="ECO:0000313" key="1">
    <source>
        <dbReference type="EMBL" id="KAK8984325.1"/>
    </source>
</evidence>
<evidence type="ECO:0000313" key="2">
    <source>
        <dbReference type="Proteomes" id="UP001396334"/>
    </source>
</evidence>
<sequence length="94" mass="10762">MHRHITTPIQSFLMVLENKLGATTISRIKAPGSSSQSALDSVRFDFLHINFEIFLAMFKLWDLHILPGKRLGKNRRRTTATKAIHFPICPLFTI</sequence>
<accession>A0ABR2P7A8</accession>
<name>A0ABR2P7A8_9ROSI</name>
<proteinExistence type="predicted"/>
<dbReference type="Proteomes" id="UP001396334">
    <property type="component" value="Unassembled WGS sequence"/>
</dbReference>
<reference evidence="1 2" key="1">
    <citation type="journal article" date="2024" name="G3 (Bethesda)">
        <title>Genome assembly of Hibiscus sabdariffa L. provides insights into metabolisms of medicinal natural products.</title>
        <authorList>
            <person name="Kim T."/>
        </authorList>
    </citation>
    <scope>NUCLEOTIDE SEQUENCE [LARGE SCALE GENOMIC DNA]</scope>
    <source>
        <strain evidence="1">TK-2024</strain>
        <tissue evidence="1">Old leaves</tissue>
    </source>
</reference>
<gene>
    <name evidence="1" type="ORF">V6N11_029640</name>
</gene>